<comment type="caution">
    <text evidence="1">The sequence shown here is derived from an EMBL/GenBank/DDBJ whole genome shotgun (WGS) entry which is preliminary data.</text>
</comment>
<keyword evidence="2" id="KW-1185">Reference proteome</keyword>
<protein>
    <submittedName>
        <fullName evidence="1">Uncharacterized protein</fullName>
    </submittedName>
</protein>
<name>A0AAN7S0F9_MYCAM</name>
<dbReference type="AlphaFoldDB" id="A0AAN7S0F9"/>
<evidence type="ECO:0000313" key="2">
    <source>
        <dbReference type="Proteomes" id="UP001333110"/>
    </source>
</evidence>
<dbReference type="EMBL" id="JAUNZN010000010">
    <property type="protein sequence ID" value="KAK4815071.1"/>
    <property type="molecule type" value="Genomic_DNA"/>
</dbReference>
<gene>
    <name evidence="1" type="ORF">QYF61_015355</name>
</gene>
<sequence length="358" mass="41364">MQVDWKAIINGEQILITSGFGPHCEYCIQLWGPQYKKDMDLLEQVQRRATKMFKELEHLSCEERLRAGVVQPGEEKALGRPYCGFSIYKGGLSYKIAYKKDGERLFTKACSWTERRNFSYEVVRHWNRLPREVVDAPSLGCSRYKEEFFYREGGETLEQVVQRGGRCPILGNFQGQAGWGFEQPGLVEGVPAHCRGKKYCQQVEGGDPSPLLGTGEATPGVPYPAWAPQYKRGMDILERVQQRATKMMKGREHLSCEERLSQLGLFSLEKRRLREDLISVYKYLKGGCKEDGARLFSVSRDQRQWAQTETQEVPSNTRRRFFTLRVTEHWHRLPREVVESPSLEIFKSHLDMVLGSWL</sequence>
<reference evidence="1 2" key="1">
    <citation type="journal article" date="2023" name="J. Hered.">
        <title>Chromosome-level genome of the wood stork (Mycteria americana) provides insight into avian chromosome evolution.</title>
        <authorList>
            <person name="Flamio R. Jr."/>
            <person name="Ramstad K.M."/>
        </authorList>
    </citation>
    <scope>NUCLEOTIDE SEQUENCE [LARGE SCALE GENOMIC DNA]</scope>
    <source>
        <strain evidence="1">JAX WOST 10</strain>
    </source>
</reference>
<proteinExistence type="predicted"/>
<accession>A0AAN7S0F9</accession>
<dbReference type="Proteomes" id="UP001333110">
    <property type="component" value="Unassembled WGS sequence"/>
</dbReference>
<dbReference type="PANTHER" id="PTHR33332">
    <property type="entry name" value="REVERSE TRANSCRIPTASE DOMAIN-CONTAINING PROTEIN"/>
    <property type="match status" value="1"/>
</dbReference>
<evidence type="ECO:0000313" key="1">
    <source>
        <dbReference type="EMBL" id="KAK4815071.1"/>
    </source>
</evidence>
<organism evidence="1 2">
    <name type="scientific">Mycteria americana</name>
    <name type="common">Wood stork</name>
    <dbReference type="NCBI Taxonomy" id="33587"/>
    <lineage>
        <taxon>Eukaryota</taxon>
        <taxon>Metazoa</taxon>
        <taxon>Chordata</taxon>
        <taxon>Craniata</taxon>
        <taxon>Vertebrata</taxon>
        <taxon>Euteleostomi</taxon>
        <taxon>Archelosauria</taxon>
        <taxon>Archosauria</taxon>
        <taxon>Dinosauria</taxon>
        <taxon>Saurischia</taxon>
        <taxon>Theropoda</taxon>
        <taxon>Coelurosauria</taxon>
        <taxon>Aves</taxon>
        <taxon>Neognathae</taxon>
        <taxon>Neoaves</taxon>
        <taxon>Aequornithes</taxon>
        <taxon>Ciconiiformes</taxon>
        <taxon>Ciconiidae</taxon>
        <taxon>Mycteria</taxon>
    </lineage>
</organism>